<keyword evidence="2" id="KW-1185">Reference proteome</keyword>
<dbReference type="Proteomes" id="UP001055879">
    <property type="component" value="Linkage Group LG04"/>
</dbReference>
<sequence>MTLTGLRGISVIYNNYMLLPLLKFLVPVSPNRRRWPHLLPEDIILRRCFTSVTDHRLLPPSTSIGIYTTTFVS</sequence>
<protein>
    <submittedName>
        <fullName evidence="1">Uncharacterized protein</fullName>
    </submittedName>
</protein>
<evidence type="ECO:0000313" key="1">
    <source>
        <dbReference type="EMBL" id="KAI3733429.1"/>
    </source>
</evidence>
<reference evidence="1 2" key="2">
    <citation type="journal article" date="2022" name="Mol. Ecol. Resour.">
        <title>The genomes of chicory, endive, great burdock and yacon provide insights into Asteraceae paleo-polyploidization history and plant inulin production.</title>
        <authorList>
            <person name="Fan W."/>
            <person name="Wang S."/>
            <person name="Wang H."/>
            <person name="Wang A."/>
            <person name="Jiang F."/>
            <person name="Liu H."/>
            <person name="Zhao H."/>
            <person name="Xu D."/>
            <person name="Zhang Y."/>
        </authorList>
    </citation>
    <scope>NUCLEOTIDE SEQUENCE [LARGE SCALE GENOMIC DNA]</scope>
    <source>
        <strain evidence="2">cv. Niubang</strain>
    </source>
</reference>
<proteinExistence type="predicted"/>
<organism evidence="1 2">
    <name type="scientific">Arctium lappa</name>
    <name type="common">Greater burdock</name>
    <name type="synonym">Lappa major</name>
    <dbReference type="NCBI Taxonomy" id="4217"/>
    <lineage>
        <taxon>Eukaryota</taxon>
        <taxon>Viridiplantae</taxon>
        <taxon>Streptophyta</taxon>
        <taxon>Embryophyta</taxon>
        <taxon>Tracheophyta</taxon>
        <taxon>Spermatophyta</taxon>
        <taxon>Magnoliopsida</taxon>
        <taxon>eudicotyledons</taxon>
        <taxon>Gunneridae</taxon>
        <taxon>Pentapetalae</taxon>
        <taxon>asterids</taxon>
        <taxon>campanulids</taxon>
        <taxon>Asterales</taxon>
        <taxon>Asteraceae</taxon>
        <taxon>Carduoideae</taxon>
        <taxon>Cardueae</taxon>
        <taxon>Arctiinae</taxon>
        <taxon>Arctium</taxon>
    </lineage>
</organism>
<accession>A0ACB9CGM9</accession>
<reference evidence="2" key="1">
    <citation type="journal article" date="2022" name="Mol. Ecol. Resour.">
        <title>The genomes of chicory, endive, great burdock and yacon provide insights into Asteraceae palaeo-polyploidization history and plant inulin production.</title>
        <authorList>
            <person name="Fan W."/>
            <person name="Wang S."/>
            <person name="Wang H."/>
            <person name="Wang A."/>
            <person name="Jiang F."/>
            <person name="Liu H."/>
            <person name="Zhao H."/>
            <person name="Xu D."/>
            <person name="Zhang Y."/>
        </authorList>
    </citation>
    <scope>NUCLEOTIDE SEQUENCE [LARGE SCALE GENOMIC DNA]</scope>
    <source>
        <strain evidence="2">cv. Niubang</strain>
    </source>
</reference>
<gene>
    <name evidence="1" type="ORF">L6452_12872</name>
</gene>
<name>A0ACB9CGM9_ARCLA</name>
<comment type="caution">
    <text evidence="1">The sequence shown here is derived from an EMBL/GenBank/DDBJ whole genome shotgun (WGS) entry which is preliminary data.</text>
</comment>
<evidence type="ECO:0000313" key="2">
    <source>
        <dbReference type="Proteomes" id="UP001055879"/>
    </source>
</evidence>
<dbReference type="EMBL" id="CM042050">
    <property type="protein sequence ID" value="KAI3733429.1"/>
    <property type="molecule type" value="Genomic_DNA"/>
</dbReference>